<dbReference type="AlphaFoldDB" id="A0A437CUK5"/>
<evidence type="ECO:0000256" key="3">
    <source>
        <dbReference type="SAM" id="MobiDB-lite"/>
    </source>
</evidence>
<evidence type="ECO:0000256" key="1">
    <source>
        <dbReference type="ARBA" id="ARBA00006927"/>
    </source>
</evidence>
<gene>
    <name evidence="4" type="ORF">OJAV_G00109310</name>
</gene>
<accession>A0A437CUK5</accession>
<dbReference type="InterPro" id="IPR008709">
    <property type="entry name" value="Neurochondrin"/>
</dbReference>
<comment type="similarity">
    <text evidence="1">Belongs to the neurochondrin family.</text>
</comment>
<dbReference type="OrthoDB" id="8962942at2759"/>
<organism evidence="4 5">
    <name type="scientific">Oryzias javanicus</name>
    <name type="common">Javanese ricefish</name>
    <name type="synonym">Aplocheilus javanicus</name>
    <dbReference type="NCBI Taxonomy" id="123683"/>
    <lineage>
        <taxon>Eukaryota</taxon>
        <taxon>Metazoa</taxon>
        <taxon>Chordata</taxon>
        <taxon>Craniata</taxon>
        <taxon>Vertebrata</taxon>
        <taxon>Euteleostomi</taxon>
        <taxon>Actinopterygii</taxon>
        <taxon>Neopterygii</taxon>
        <taxon>Teleostei</taxon>
        <taxon>Neoteleostei</taxon>
        <taxon>Acanthomorphata</taxon>
        <taxon>Ovalentaria</taxon>
        <taxon>Atherinomorphae</taxon>
        <taxon>Beloniformes</taxon>
        <taxon>Adrianichthyidae</taxon>
        <taxon>Oryziinae</taxon>
        <taxon>Oryzias</taxon>
    </lineage>
</organism>
<reference evidence="4 5" key="2">
    <citation type="submission" date="2019-01" db="EMBL/GenBank/DDBJ databases">
        <title>A chromosome length genome reference of the Java medaka (oryzias javanicus).</title>
        <authorList>
            <person name="Herpin A."/>
            <person name="Takehana Y."/>
            <person name="Naruse K."/>
            <person name="Ansai S."/>
            <person name="Kawaguchi M."/>
        </authorList>
    </citation>
    <scope>NUCLEOTIDE SEQUENCE [LARGE SCALE GENOMIC DNA]</scope>
    <source>
        <strain evidence="4">RS831</strain>
        <tissue evidence="4">Whole body</tissue>
    </source>
</reference>
<dbReference type="Pfam" id="PF05536">
    <property type="entry name" value="Neurochondrin"/>
    <property type="match status" value="1"/>
</dbReference>
<dbReference type="EMBL" id="CM012447">
    <property type="protein sequence ID" value="RVE66636.1"/>
    <property type="molecule type" value="Genomic_DNA"/>
</dbReference>
<dbReference type="PANTHER" id="PTHR13109">
    <property type="entry name" value="NEUROCHONDRIN"/>
    <property type="match status" value="1"/>
</dbReference>
<dbReference type="GO" id="GO:0031175">
    <property type="term" value="P:neuron projection development"/>
    <property type="evidence" value="ECO:0007669"/>
    <property type="project" value="TreeGrafter"/>
</dbReference>
<proteinExistence type="inferred from homology"/>
<name>A0A437CUK5_ORYJA</name>
<feature type="region of interest" description="Disordered" evidence="3">
    <location>
        <begin position="1"/>
        <end position="24"/>
    </location>
</feature>
<sequence>MAESGGSPPVAEEEEHGGQEEGGLSDTQRLMLDRCLHALKQAKNDSHTLAALLLITRVCPARQLDKLSLRRIFEAVGLNLPARLLVTAAREDAPRAWPLLTSCVWAPPCWQL</sequence>
<keyword evidence="5" id="KW-1185">Reference proteome</keyword>
<dbReference type="Proteomes" id="UP000283210">
    <property type="component" value="Chromosome 11"/>
</dbReference>
<evidence type="ECO:0000256" key="2">
    <source>
        <dbReference type="ARBA" id="ARBA00018324"/>
    </source>
</evidence>
<reference evidence="4 5" key="1">
    <citation type="submission" date="2018-11" db="EMBL/GenBank/DDBJ databases">
        <authorList>
            <person name="Lopez-Roques C."/>
            <person name="Donnadieu C."/>
            <person name="Bouchez O."/>
            <person name="Klopp C."/>
            <person name="Cabau C."/>
            <person name="Zahm M."/>
        </authorList>
    </citation>
    <scope>NUCLEOTIDE SEQUENCE [LARGE SCALE GENOMIC DNA]</scope>
    <source>
        <strain evidence="4">RS831</strain>
        <tissue evidence="4">Whole body</tissue>
    </source>
</reference>
<dbReference type="PANTHER" id="PTHR13109:SF7">
    <property type="entry name" value="NEUROCHONDRIN"/>
    <property type="match status" value="1"/>
</dbReference>
<evidence type="ECO:0000313" key="4">
    <source>
        <dbReference type="EMBL" id="RVE66636.1"/>
    </source>
</evidence>
<evidence type="ECO:0000313" key="5">
    <source>
        <dbReference type="Proteomes" id="UP000283210"/>
    </source>
</evidence>
<protein>
    <recommendedName>
        <fullName evidence="2">Neurochondrin</fullName>
    </recommendedName>
</protein>
<dbReference type="GO" id="GO:0030425">
    <property type="term" value="C:dendrite"/>
    <property type="evidence" value="ECO:0007669"/>
    <property type="project" value="TreeGrafter"/>
</dbReference>
<dbReference type="GO" id="GO:0048168">
    <property type="term" value="P:regulation of neuronal synaptic plasticity"/>
    <property type="evidence" value="ECO:0007669"/>
    <property type="project" value="TreeGrafter"/>
</dbReference>